<organism evidence="1 2">
    <name type="scientific">Periconia digitata</name>
    <dbReference type="NCBI Taxonomy" id="1303443"/>
    <lineage>
        <taxon>Eukaryota</taxon>
        <taxon>Fungi</taxon>
        <taxon>Dikarya</taxon>
        <taxon>Ascomycota</taxon>
        <taxon>Pezizomycotina</taxon>
        <taxon>Dothideomycetes</taxon>
        <taxon>Pleosporomycetidae</taxon>
        <taxon>Pleosporales</taxon>
        <taxon>Massarineae</taxon>
        <taxon>Periconiaceae</taxon>
        <taxon>Periconia</taxon>
    </lineage>
</organism>
<reference evidence="1" key="1">
    <citation type="submission" date="2023-01" db="EMBL/GenBank/DDBJ databases">
        <authorList>
            <person name="Van Ghelder C."/>
            <person name="Rancurel C."/>
        </authorList>
    </citation>
    <scope>NUCLEOTIDE SEQUENCE</scope>
    <source>
        <strain evidence="1">CNCM I-4278</strain>
    </source>
</reference>
<accession>A0A9W4XPZ8</accession>
<evidence type="ECO:0000313" key="1">
    <source>
        <dbReference type="EMBL" id="CAI6262832.1"/>
    </source>
</evidence>
<protein>
    <submittedName>
        <fullName evidence="1">Uncharacterized protein</fullName>
    </submittedName>
</protein>
<comment type="caution">
    <text evidence="1">The sequence shown here is derived from an EMBL/GenBank/DDBJ whole genome shotgun (WGS) entry which is preliminary data.</text>
</comment>
<dbReference type="EMBL" id="CAOQHR010000001">
    <property type="protein sequence ID" value="CAI6262832.1"/>
    <property type="molecule type" value="Genomic_DNA"/>
</dbReference>
<gene>
    <name evidence="1" type="ORF">PDIGIT_LOCUS1418</name>
</gene>
<sequence>MRHATSLSISQQDVTRAINAGFTCRITNVGFMQDYMNITCIIHLVAQDESTTRL</sequence>
<dbReference type="AlphaFoldDB" id="A0A9W4XPZ8"/>
<name>A0A9W4XPZ8_9PLEO</name>
<dbReference type="Proteomes" id="UP001152607">
    <property type="component" value="Unassembled WGS sequence"/>
</dbReference>
<keyword evidence="2" id="KW-1185">Reference proteome</keyword>
<evidence type="ECO:0000313" key="2">
    <source>
        <dbReference type="Proteomes" id="UP001152607"/>
    </source>
</evidence>
<proteinExistence type="predicted"/>